<dbReference type="PANTHER" id="PTHR31118">
    <property type="entry name" value="CYCLASE-LIKE PROTEIN 2"/>
    <property type="match status" value="1"/>
</dbReference>
<dbReference type="GO" id="GO:0046872">
    <property type="term" value="F:metal ion binding"/>
    <property type="evidence" value="ECO:0007669"/>
    <property type="project" value="UniProtKB-KW"/>
</dbReference>
<comment type="cofactor">
    <cofactor evidence="1">
        <name>Zn(2+)</name>
        <dbReference type="ChEBI" id="CHEBI:29105"/>
    </cofactor>
</comment>
<dbReference type="InterPro" id="IPR007325">
    <property type="entry name" value="KFase/CYL"/>
</dbReference>
<evidence type="ECO:0000256" key="2">
    <source>
        <dbReference type="ARBA" id="ARBA00002204"/>
    </source>
</evidence>
<comment type="pathway">
    <text evidence="11">Amino-acid degradation; L-tryptophan degradation via kynurenine pathway; L-kynurenine from L-tryptophan: step 2/2.</text>
</comment>
<dbReference type="eggNOG" id="COG1878">
    <property type="taxonomic scope" value="Bacteria"/>
</dbReference>
<protein>
    <recommendedName>
        <fullName evidence="5">Kynurenine formamidase</fullName>
        <ecNumber evidence="4">3.5.1.9</ecNumber>
    </recommendedName>
</protein>
<comment type="function">
    <text evidence="2">Catalyzes the hydrolysis of N-formyl-L-kynurenine to L-kynurenine, the second step in the kynurenine pathway of tryptophan degradation.</text>
</comment>
<evidence type="ECO:0000313" key="12">
    <source>
        <dbReference type="EMBL" id="GAE94417.1"/>
    </source>
</evidence>
<evidence type="ECO:0000256" key="6">
    <source>
        <dbReference type="ARBA" id="ARBA00022723"/>
    </source>
</evidence>
<reference evidence="12 13" key="1">
    <citation type="journal article" date="2014" name="Genome Announc.">
        <title>Draft Genome Sequence of the Boron-Tolerant and Moderately Halotolerant Bacterium Gracilibacillus boraciitolerans JCM 21714T.</title>
        <authorList>
            <person name="Ahmed I."/>
            <person name="Oshima K."/>
            <person name="Suda W."/>
            <person name="Kitamura K."/>
            <person name="Iida T."/>
            <person name="Ohmori Y."/>
            <person name="Fujiwara T."/>
            <person name="Hattori M."/>
            <person name="Ohkuma M."/>
        </authorList>
    </citation>
    <scope>NUCLEOTIDE SEQUENCE [LARGE SCALE GENOMIC DNA]</scope>
    <source>
        <strain evidence="12 13">JCM 21714</strain>
    </source>
</reference>
<keyword evidence="6" id="KW-0479">Metal-binding</keyword>
<keyword evidence="9" id="KW-0823">Tryptophan catabolism</keyword>
<evidence type="ECO:0000256" key="4">
    <source>
        <dbReference type="ARBA" id="ARBA00012930"/>
    </source>
</evidence>
<comment type="caution">
    <text evidence="12">The sequence shown here is derived from an EMBL/GenBank/DDBJ whole genome shotgun (WGS) entry which is preliminary data.</text>
</comment>
<dbReference type="Gene3D" id="3.50.30.50">
    <property type="entry name" value="Putative cyclase"/>
    <property type="match status" value="1"/>
</dbReference>
<evidence type="ECO:0000256" key="9">
    <source>
        <dbReference type="ARBA" id="ARBA00023079"/>
    </source>
</evidence>
<dbReference type="InterPro" id="IPR037175">
    <property type="entry name" value="KFase_sf"/>
</dbReference>
<evidence type="ECO:0000256" key="8">
    <source>
        <dbReference type="ARBA" id="ARBA00022833"/>
    </source>
</evidence>
<dbReference type="FunFam" id="3.50.30.50:FF:000001">
    <property type="entry name" value="Kynurenine formamidase"/>
    <property type="match status" value="1"/>
</dbReference>
<gene>
    <name evidence="12" type="ORF">JCM21714_3573</name>
</gene>
<evidence type="ECO:0000256" key="3">
    <source>
        <dbReference type="ARBA" id="ARBA00011738"/>
    </source>
</evidence>
<evidence type="ECO:0000256" key="1">
    <source>
        <dbReference type="ARBA" id="ARBA00001947"/>
    </source>
</evidence>
<dbReference type="SUPFAM" id="SSF102198">
    <property type="entry name" value="Putative cyclase"/>
    <property type="match status" value="1"/>
</dbReference>
<keyword evidence="13" id="KW-1185">Reference proteome</keyword>
<dbReference type="GO" id="GO:0004061">
    <property type="term" value="F:arylformamidase activity"/>
    <property type="evidence" value="ECO:0007669"/>
    <property type="project" value="UniProtKB-EC"/>
</dbReference>
<dbReference type="EC" id="3.5.1.9" evidence="4"/>
<evidence type="ECO:0000256" key="7">
    <source>
        <dbReference type="ARBA" id="ARBA00022801"/>
    </source>
</evidence>
<keyword evidence="8" id="KW-0862">Zinc</keyword>
<organism evidence="12 13">
    <name type="scientific">Gracilibacillus boraciitolerans JCM 21714</name>
    <dbReference type="NCBI Taxonomy" id="1298598"/>
    <lineage>
        <taxon>Bacteria</taxon>
        <taxon>Bacillati</taxon>
        <taxon>Bacillota</taxon>
        <taxon>Bacilli</taxon>
        <taxon>Bacillales</taxon>
        <taxon>Bacillaceae</taxon>
        <taxon>Gracilibacillus</taxon>
    </lineage>
</organism>
<dbReference type="AlphaFoldDB" id="W4VML9"/>
<evidence type="ECO:0000256" key="5">
    <source>
        <dbReference type="ARBA" id="ARBA00014889"/>
    </source>
</evidence>
<accession>W4VML9</accession>
<keyword evidence="7 12" id="KW-0378">Hydrolase</keyword>
<comment type="catalytic activity">
    <reaction evidence="10">
        <text>N-formyl-L-kynurenine + H2O = L-kynurenine + formate + H(+)</text>
        <dbReference type="Rhea" id="RHEA:13009"/>
        <dbReference type="ChEBI" id="CHEBI:15377"/>
        <dbReference type="ChEBI" id="CHEBI:15378"/>
        <dbReference type="ChEBI" id="CHEBI:15740"/>
        <dbReference type="ChEBI" id="CHEBI:57959"/>
        <dbReference type="ChEBI" id="CHEBI:58629"/>
        <dbReference type="EC" id="3.5.1.9"/>
    </reaction>
</comment>
<dbReference type="GO" id="GO:0019441">
    <property type="term" value="P:L-tryptophan catabolic process to kynurenine"/>
    <property type="evidence" value="ECO:0007669"/>
    <property type="project" value="InterPro"/>
</dbReference>
<evidence type="ECO:0000256" key="11">
    <source>
        <dbReference type="ARBA" id="ARBA00060547"/>
    </source>
</evidence>
<name>W4VML9_9BACI</name>
<dbReference type="EMBL" id="BAVS01000024">
    <property type="protein sequence ID" value="GAE94417.1"/>
    <property type="molecule type" value="Genomic_DNA"/>
</dbReference>
<dbReference type="PANTHER" id="PTHR31118:SF12">
    <property type="entry name" value="CYCLASE-LIKE PROTEIN 2"/>
    <property type="match status" value="1"/>
</dbReference>
<evidence type="ECO:0000313" key="13">
    <source>
        <dbReference type="Proteomes" id="UP000019102"/>
    </source>
</evidence>
<sequence>MVAFFHNIYGGECDLMNFFDISMEVHSEMQVWENIEGIKPMFDRETNGHVTSTTAHLSLHTGTHIDAPLHMINDADTFETISLKRLVRKVKVIDLENVKDGITRSDLEGHSLAKDDFILCKTKNSDYDKPSFDFNFIFLKKDGADYLAEIGIEGIGIDTLGIERSQEGNPTHRTLFQNDIIIIEGLRLKNIEPGDYFMVAAPLKLIGTEAAPARVLLFKQL</sequence>
<dbReference type="Proteomes" id="UP000019102">
    <property type="component" value="Unassembled WGS sequence"/>
</dbReference>
<evidence type="ECO:0000256" key="10">
    <source>
        <dbReference type="ARBA" id="ARBA00048496"/>
    </source>
</evidence>
<dbReference type="STRING" id="1298598.JCM21714_3573"/>
<dbReference type="Pfam" id="PF04199">
    <property type="entry name" value="Cyclase"/>
    <property type="match status" value="1"/>
</dbReference>
<proteinExistence type="predicted"/>
<comment type="subunit">
    <text evidence="3">Homodimer.</text>
</comment>